<dbReference type="Pfam" id="PF12826">
    <property type="entry name" value="HHH_2"/>
    <property type="match status" value="1"/>
</dbReference>
<keyword evidence="6 7" id="KW-0742">SOS response</keyword>
<dbReference type="InterPro" id="IPR035901">
    <property type="entry name" value="GIY-YIG_endonuc_sf"/>
</dbReference>
<evidence type="ECO:0000256" key="1">
    <source>
        <dbReference type="ARBA" id="ARBA00022490"/>
    </source>
</evidence>
<accession>A0A9D1YP10</accession>
<evidence type="ECO:0000313" key="11">
    <source>
        <dbReference type="EMBL" id="HIY59884.1"/>
    </source>
</evidence>
<dbReference type="PANTHER" id="PTHR30562:SF1">
    <property type="entry name" value="UVRABC SYSTEM PROTEIN C"/>
    <property type="match status" value="1"/>
</dbReference>
<dbReference type="Pfam" id="PF02151">
    <property type="entry name" value="UVR"/>
    <property type="match status" value="1"/>
</dbReference>
<dbReference type="NCBIfam" id="NF001824">
    <property type="entry name" value="PRK00558.1-5"/>
    <property type="match status" value="1"/>
</dbReference>
<evidence type="ECO:0000256" key="2">
    <source>
        <dbReference type="ARBA" id="ARBA00022763"/>
    </source>
</evidence>
<dbReference type="FunFam" id="3.40.1440.10:FF:000001">
    <property type="entry name" value="UvrABC system protein C"/>
    <property type="match status" value="1"/>
</dbReference>
<dbReference type="PROSITE" id="PS50151">
    <property type="entry name" value="UVR"/>
    <property type="match status" value="1"/>
</dbReference>
<dbReference type="SMART" id="SM00465">
    <property type="entry name" value="GIYc"/>
    <property type="match status" value="1"/>
</dbReference>
<dbReference type="Pfam" id="PF22920">
    <property type="entry name" value="UvrC_RNaseH"/>
    <property type="match status" value="1"/>
</dbReference>
<dbReference type="PANTHER" id="PTHR30562">
    <property type="entry name" value="UVRC/OXIDOREDUCTASE"/>
    <property type="match status" value="1"/>
</dbReference>
<dbReference type="NCBIfam" id="TIGR00194">
    <property type="entry name" value="uvrC"/>
    <property type="match status" value="1"/>
</dbReference>
<keyword evidence="4 7" id="KW-0267">Excision nuclease</keyword>
<dbReference type="InterPro" id="IPR001162">
    <property type="entry name" value="UvrC_RNase_H_dom"/>
</dbReference>
<evidence type="ECO:0000259" key="9">
    <source>
        <dbReference type="PROSITE" id="PS50164"/>
    </source>
</evidence>
<dbReference type="InterPro" id="IPR004791">
    <property type="entry name" value="UvrC"/>
</dbReference>
<comment type="subcellular location">
    <subcellularLocation>
        <location evidence="7">Cytoplasm</location>
    </subcellularLocation>
</comment>
<reference evidence="11" key="2">
    <citation type="submission" date="2021-04" db="EMBL/GenBank/DDBJ databases">
        <authorList>
            <person name="Gilroy R."/>
        </authorList>
    </citation>
    <scope>NUCLEOTIDE SEQUENCE</scope>
    <source>
        <strain evidence="11">ChiSxjej3B15-24422</strain>
    </source>
</reference>
<dbReference type="SUPFAM" id="SSF47781">
    <property type="entry name" value="RuvA domain 2-like"/>
    <property type="match status" value="1"/>
</dbReference>
<dbReference type="SUPFAM" id="SSF46600">
    <property type="entry name" value="C-terminal UvrC-binding domain of UvrB"/>
    <property type="match status" value="1"/>
</dbReference>
<dbReference type="Proteomes" id="UP000824007">
    <property type="component" value="Unassembled WGS sequence"/>
</dbReference>
<dbReference type="InterPro" id="IPR001943">
    <property type="entry name" value="UVR_dom"/>
</dbReference>
<evidence type="ECO:0000256" key="4">
    <source>
        <dbReference type="ARBA" id="ARBA00022881"/>
    </source>
</evidence>
<dbReference type="PROSITE" id="PS50164">
    <property type="entry name" value="GIY_YIG"/>
    <property type="match status" value="1"/>
</dbReference>
<organism evidence="11 12">
    <name type="scientific">Candidatus Eisenbergiella pullistercoris</name>
    <dbReference type="NCBI Taxonomy" id="2838555"/>
    <lineage>
        <taxon>Bacteria</taxon>
        <taxon>Bacillati</taxon>
        <taxon>Bacillota</taxon>
        <taxon>Clostridia</taxon>
        <taxon>Lachnospirales</taxon>
        <taxon>Lachnospiraceae</taxon>
        <taxon>Eisenbergiella</taxon>
    </lineage>
</organism>
<dbReference type="Gene3D" id="3.40.1440.10">
    <property type="entry name" value="GIY-YIG endonuclease"/>
    <property type="match status" value="1"/>
</dbReference>
<dbReference type="GO" id="GO:0006289">
    <property type="term" value="P:nucleotide-excision repair"/>
    <property type="evidence" value="ECO:0007669"/>
    <property type="project" value="UniProtKB-UniRule"/>
</dbReference>
<dbReference type="Gene3D" id="4.10.860.10">
    <property type="entry name" value="UVR domain"/>
    <property type="match status" value="1"/>
</dbReference>
<evidence type="ECO:0000259" key="8">
    <source>
        <dbReference type="PROSITE" id="PS50151"/>
    </source>
</evidence>
<dbReference type="AlphaFoldDB" id="A0A9D1YP10"/>
<evidence type="ECO:0000256" key="6">
    <source>
        <dbReference type="ARBA" id="ARBA00023236"/>
    </source>
</evidence>
<dbReference type="Pfam" id="PF08459">
    <property type="entry name" value="UvrC_RNaseH_dom"/>
    <property type="match status" value="1"/>
</dbReference>
<comment type="function">
    <text evidence="7">The UvrABC repair system catalyzes the recognition and processing of DNA lesions. UvrC both incises the 5' and 3' sides of the lesion. The N-terminal half is responsible for the 3' incision and the C-terminal half is responsible for the 5' incision.</text>
</comment>
<dbReference type="GO" id="GO:0005737">
    <property type="term" value="C:cytoplasm"/>
    <property type="evidence" value="ECO:0007669"/>
    <property type="project" value="UniProtKB-SubCell"/>
</dbReference>
<comment type="similarity">
    <text evidence="7">Belongs to the UvrC family.</text>
</comment>
<dbReference type="PROSITE" id="PS50165">
    <property type="entry name" value="UVRC"/>
    <property type="match status" value="1"/>
</dbReference>
<dbReference type="CDD" id="cd10434">
    <property type="entry name" value="GIY-YIG_UvrC_Cho"/>
    <property type="match status" value="1"/>
</dbReference>
<dbReference type="GO" id="GO:0009380">
    <property type="term" value="C:excinuclease repair complex"/>
    <property type="evidence" value="ECO:0007669"/>
    <property type="project" value="InterPro"/>
</dbReference>
<evidence type="ECO:0000259" key="10">
    <source>
        <dbReference type="PROSITE" id="PS50165"/>
    </source>
</evidence>
<keyword evidence="3 7" id="KW-0228">DNA excision</keyword>
<name>A0A9D1YP10_9FIRM</name>
<proteinExistence type="inferred from homology"/>
<keyword evidence="2 7" id="KW-0227">DNA damage</keyword>
<dbReference type="InterPro" id="IPR000305">
    <property type="entry name" value="GIY-YIG_endonuc"/>
</dbReference>
<reference evidence="11" key="1">
    <citation type="journal article" date="2021" name="PeerJ">
        <title>Extensive microbial diversity within the chicken gut microbiome revealed by metagenomics and culture.</title>
        <authorList>
            <person name="Gilroy R."/>
            <person name="Ravi A."/>
            <person name="Getino M."/>
            <person name="Pursley I."/>
            <person name="Horton D.L."/>
            <person name="Alikhan N.F."/>
            <person name="Baker D."/>
            <person name="Gharbi K."/>
            <person name="Hall N."/>
            <person name="Watson M."/>
            <person name="Adriaenssens E.M."/>
            <person name="Foster-Nyarko E."/>
            <person name="Jarju S."/>
            <person name="Secka A."/>
            <person name="Antonio M."/>
            <person name="Oren A."/>
            <person name="Chaudhuri R.R."/>
            <person name="La Ragione R."/>
            <person name="Hildebrand F."/>
            <person name="Pallen M.J."/>
        </authorList>
    </citation>
    <scope>NUCLEOTIDE SEQUENCE</scope>
    <source>
        <strain evidence="11">ChiSxjej3B15-24422</strain>
    </source>
</reference>
<feature type="domain" description="UvrC family homology region profile" evidence="10">
    <location>
        <begin position="255"/>
        <end position="497"/>
    </location>
</feature>
<dbReference type="InterPro" id="IPR036876">
    <property type="entry name" value="UVR_dom_sf"/>
</dbReference>
<evidence type="ECO:0000256" key="3">
    <source>
        <dbReference type="ARBA" id="ARBA00022769"/>
    </source>
</evidence>
<dbReference type="InterPro" id="IPR047296">
    <property type="entry name" value="GIY-YIG_UvrC_Cho"/>
</dbReference>
<evidence type="ECO:0000313" key="12">
    <source>
        <dbReference type="Proteomes" id="UP000824007"/>
    </source>
</evidence>
<dbReference type="Gene3D" id="1.10.150.20">
    <property type="entry name" value="5' to 3' exonuclease, C-terminal subdomain"/>
    <property type="match status" value="1"/>
</dbReference>
<sequence length="623" mass="72212">MFQIEEELKKLPAKPGVYIMHDQDDAIIYVGKAISLRNRVRSYFRESTNKSPKIEKMVTKIARFEYIVTDSELEALVLENNLIKEHNPKYNTMLKDDKTYPYIKVTMGEDFPRVLFSRQMKKDKSRYFGPFTSAFAVKETIELINRLYKLRTCSRALPRDIGLERPCLNYHIGQCMAPCQEYVTKEEYRAQVEQALDFLNGNFDPILNSLRQKMEEASERLDFEEAIRYRDLYNSVKQVAQKQKITDSDGEDKDIIALARDENDAVVQVFFVRGGKLIGREHFIMTRTQDCTQAQVLLDFVKQFYAGTPFIPRELMLQHEIEDIPVLEQWLSARKGSRVYIRVPKKGTKEKLVELAATNAKLVLSKDRERIKREEGRTIGAVKEICALLSIPEANRMEAFDISNISGFENVGSMVVYEKGKPKRSDYRKFRIKTVSGPDDYACMKEVLTRRFQHGMEETKELEDKQLEKEFGSFTRFPDLLLMDGGKGQVNVALQVLSELGLSIPVCGMVKDDNHRTRGLYYQNREIEIDTRSEGFKLITRIQDEAHRFAIEYHRSLRSKEQVRSVLDGIPGVGPARRKALMRDFRSIDEIRQADVERLSQVPEIPEHIAEEIYSFFHGSVLK</sequence>
<dbReference type="Pfam" id="PF01541">
    <property type="entry name" value="GIY-YIG"/>
    <property type="match status" value="1"/>
</dbReference>
<keyword evidence="5 7" id="KW-0234">DNA repair</keyword>
<dbReference type="InterPro" id="IPR038476">
    <property type="entry name" value="UvrC_RNase_H_dom_sf"/>
</dbReference>
<protein>
    <recommendedName>
        <fullName evidence="7">UvrABC system protein C</fullName>
        <shortName evidence="7">Protein UvrC</shortName>
    </recommendedName>
    <alternativeName>
        <fullName evidence="7">Excinuclease ABC subunit C</fullName>
    </alternativeName>
</protein>
<gene>
    <name evidence="7 11" type="primary">uvrC</name>
    <name evidence="11" type="ORF">H9831_04255</name>
</gene>
<evidence type="ECO:0000256" key="5">
    <source>
        <dbReference type="ARBA" id="ARBA00023204"/>
    </source>
</evidence>
<dbReference type="InterPro" id="IPR050066">
    <property type="entry name" value="UvrABC_protein_C"/>
</dbReference>
<comment type="subunit">
    <text evidence="7">Interacts with UvrB in an incision complex.</text>
</comment>
<dbReference type="EMBL" id="DXDD01000051">
    <property type="protein sequence ID" value="HIY59884.1"/>
    <property type="molecule type" value="Genomic_DNA"/>
</dbReference>
<keyword evidence="1 7" id="KW-0963">Cytoplasm</keyword>
<comment type="caution">
    <text evidence="11">The sequence shown here is derived from an EMBL/GenBank/DDBJ whole genome shotgun (WGS) entry which is preliminary data.</text>
</comment>
<feature type="domain" description="GIY-YIG" evidence="9">
    <location>
        <begin position="13"/>
        <end position="92"/>
    </location>
</feature>
<feature type="domain" description="UVR" evidence="8">
    <location>
        <begin position="204"/>
        <end position="239"/>
    </location>
</feature>
<dbReference type="HAMAP" id="MF_00203">
    <property type="entry name" value="UvrC"/>
    <property type="match status" value="1"/>
</dbReference>
<dbReference type="InterPro" id="IPR010994">
    <property type="entry name" value="RuvA_2-like"/>
</dbReference>
<dbReference type="GO" id="GO:0009432">
    <property type="term" value="P:SOS response"/>
    <property type="evidence" value="ECO:0007669"/>
    <property type="project" value="UniProtKB-UniRule"/>
</dbReference>
<evidence type="ECO:0000256" key="7">
    <source>
        <dbReference type="HAMAP-Rule" id="MF_00203"/>
    </source>
</evidence>
<dbReference type="Gene3D" id="3.30.420.340">
    <property type="entry name" value="UvrC, RNAse H endonuclease domain"/>
    <property type="match status" value="1"/>
</dbReference>
<dbReference type="GO" id="GO:0003677">
    <property type="term" value="F:DNA binding"/>
    <property type="evidence" value="ECO:0007669"/>
    <property type="project" value="UniProtKB-UniRule"/>
</dbReference>
<dbReference type="InterPro" id="IPR041663">
    <property type="entry name" value="DisA/LigA_HHH"/>
</dbReference>
<dbReference type="SUPFAM" id="SSF82771">
    <property type="entry name" value="GIY-YIG endonuclease"/>
    <property type="match status" value="1"/>
</dbReference>
<dbReference type="GO" id="GO:0009381">
    <property type="term" value="F:excinuclease ABC activity"/>
    <property type="evidence" value="ECO:0007669"/>
    <property type="project" value="UniProtKB-UniRule"/>
</dbReference>